<dbReference type="EMBL" id="JADBEK010000001">
    <property type="protein sequence ID" value="MBE1586575.1"/>
    <property type="molecule type" value="Genomic_DNA"/>
</dbReference>
<dbReference type="SUPFAM" id="SSF53474">
    <property type="entry name" value="alpha/beta-Hydrolases"/>
    <property type="match status" value="1"/>
</dbReference>
<evidence type="ECO:0000313" key="2">
    <source>
        <dbReference type="EMBL" id="MBE1586575.1"/>
    </source>
</evidence>
<keyword evidence="3" id="KW-1185">Reference proteome</keyword>
<reference evidence="2 3" key="1">
    <citation type="submission" date="2020-10" db="EMBL/GenBank/DDBJ databases">
        <title>Sequencing the genomes of 1000 actinobacteria strains.</title>
        <authorList>
            <person name="Klenk H.-P."/>
        </authorList>
    </citation>
    <scope>NUCLEOTIDE SEQUENCE [LARGE SCALE GENOMIC DNA]</scope>
    <source>
        <strain evidence="2 3">DSM 43173</strain>
    </source>
</reference>
<name>A0ABR9M1T0_9ACTN</name>
<keyword evidence="2" id="KW-0378">Hydrolase</keyword>
<evidence type="ECO:0000313" key="3">
    <source>
        <dbReference type="Proteomes" id="UP000633509"/>
    </source>
</evidence>
<comment type="caution">
    <text evidence="2">The sequence shown here is derived from an EMBL/GenBank/DDBJ whole genome shotgun (WGS) entry which is preliminary data.</text>
</comment>
<proteinExistence type="predicted"/>
<organism evidence="2 3">
    <name type="scientific">Nonomuraea angiospora</name>
    <dbReference type="NCBI Taxonomy" id="46172"/>
    <lineage>
        <taxon>Bacteria</taxon>
        <taxon>Bacillati</taxon>
        <taxon>Actinomycetota</taxon>
        <taxon>Actinomycetes</taxon>
        <taxon>Streptosporangiales</taxon>
        <taxon>Streptosporangiaceae</taxon>
        <taxon>Nonomuraea</taxon>
    </lineage>
</organism>
<protein>
    <submittedName>
        <fullName evidence="2">2-(Acetamidomethylene)succinate hydrolase</fullName>
        <ecNumber evidence="2">3.5.1.29</ecNumber>
    </submittedName>
</protein>
<evidence type="ECO:0000259" key="1">
    <source>
        <dbReference type="Pfam" id="PF12697"/>
    </source>
</evidence>
<dbReference type="EC" id="3.5.1.29" evidence="2"/>
<gene>
    <name evidence="2" type="ORF">H4W80_004833</name>
</gene>
<dbReference type="RefSeq" id="WP_192787117.1">
    <property type="nucleotide sequence ID" value="NZ_JADBEK010000001.1"/>
</dbReference>
<sequence>MRTIKNLAYIRAGGVRLCVRDRGSGAAVVLLHGTTANLGVWDAVVERLGDGLRTIAVDQRGHGRSDKPAAGYGAADYCSDVLALVRALDCGPVVVAGHSLGARNAIVLGALHPEVVAGVVAVDYTPFVEPEVLGDLETRVRGGDRLFASEADIEDYLRARYPLMPVDAVRRRVTYGYVEDGAGFRALADPAAMVHTVRGLRTDFAEETRRITVPVTLLRGEHSKIVSASAYAATKALRPDFRAVELPGLDHYVPEESPGAVADEIARILKKE</sequence>
<dbReference type="PANTHER" id="PTHR43798">
    <property type="entry name" value="MONOACYLGLYCEROL LIPASE"/>
    <property type="match status" value="1"/>
</dbReference>
<dbReference type="InterPro" id="IPR000073">
    <property type="entry name" value="AB_hydrolase_1"/>
</dbReference>
<dbReference type="GO" id="GO:0047411">
    <property type="term" value="F:2-(acetamidomethylene)succinate hydrolase activity"/>
    <property type="evidence" value="ECO:0007669"/>
    <property type="project" value="UniProtKB-EC"/>
</dbReference>
<feature type="domain" description="AB hydrolase-1" evidence="1">
    <location>
        <begin position="28"/>
        <end position="263"/>
    </location>
</feature>
<dbReference type="InterPro" id="IPR029058">
    <property type="entry name" value="AB_hydrolase_fold"/>
</dbReference>
<dbReference type="Proteomes" id="UP000633509">
    <property type="component" value="Unassembled WGS sequence"/>
</dbReference>
<dbReference type="InterPro" id="IPR050266">
    <property type="entry name" value="AB_hydrolase_sf"/>
</dbReference>
<accession>A0ABR9M1T0</accession>
<dbReference type="Pfam" id="PF12697">
    <property type="entry name" value="Abhydrolase_6"/>
    <property type="match status" value="1"/>
</dbReference>
<dbReference type="Gene3D" id="3.40.50.1820">
    <property type="entry name" value="alpha/beta hydrolase"/>
    <property type="match status" value="1"/>
</dbReference>